<comment type="caution">
    <text evidence="2">The sequence shown here is derived from an EMBL/GenBank/DDBJ whole genome shotgun (WGS) entry which is preliminary data.</text>
</comment>
<accession>A0AAD2PUG6</accession>
<keyword evidence="3" id="KW-1185">Reference proteome</keyword>
<feature type="compositionally biased region" description="Polar residues" evidence="1">
    <location>
        <begin position="1"/>
        <end position="13"/>
    </location>
</feature>
<dbReference type="Proteomes" id="UP001295423">
    <property type="component" value="Unassembled WGS sequence"/>
</dbReference>
<gene>
    <name evidence="2" type="ORF">CYCCA115_LOCUS12513</name>
</gene>
<dbReference type="AlphaFoldDB" id="A0AAD2PUG6"/>
<organism evidence="2 3">
    <name type="scientific">Cylindrotheca closterium</name>
    <dbReference type="NCBI Taxonomy" id="2856"/>
    <lineage>
        <taxon>Eukaryota</taxon>
        <taxon>Sar</taxon>
        <taxon>Stramenopiles</taxon>
        <taxon>Ochrophyta</taxon>
        <taxon>Bacillariophyta</taxon>
        <taxon>Bacillariophyceae</taxon>
        <taxon>Bacillariophycidae</taxon>
        <taxon>Bacillariales</taxon>
        <taxon>Bacillariaceae</taxon>
        <taxon>Cylindrotheca</taxon>
    </lineage>
</organism>
<proteinExistence type="predicted"/>
<evidence type="ECO:0000313" key="3">
    <source>
        <dbReference type="Proteomes" id="UP001295423"/>
    </source>
</evidence>
<name>A0AAD2PUG6_9STRA</name>
<evidence type="ECO:0000256" key="1">
    <source>
        <dbReference type="SAM" id="MobiDB-lite"/>
    </source>
</evidence>
<sequence length="118" mass="13314">MNSPKHASSLATPPSTPGTPHVDSASLASSKSPPAWNSRCRKTDQKSKNRTAIFNTMNLHQACKSSKFNVKVLSNTTGKPPRRLLRRHKQFTYWNQVSMLTDDCEEPESDRCERVYHA</sequence>
<evidence type="ECO:0000313" key="2">
    <source>
        <dbReference type="EMBL" id="CAJ1950283.1"/>
    </source>
</evidence>
<protein>
    <submittedName>
        <fullName evidence="2">Uncharacterized protein</fullName>
    </submittedName>
</protein>
<feature type="region of interest" description="Disordered" evidence="1">
    <location>
        <begin position="1"/>
        <end position="48"/>
    </location>
</feature>
<reference evidence="2" key="1">
    <citation type="submission" date="2023-08" db="EMBL/GenBank/DDBJ databases">
        <authorList>
            <person name="Audoor S."/>
            <person name="Bilcke G."/>
        </authorList>
    </citation>
    <scope>NUCLEOTIDE SEQUENCE</scope>
</reference>
<dbReference type="EMBL" id="CAKOGP040001759">
    <property type="protein sequence ID" value="CAJ1950283.1"/>
    <property type="molecule type" value="Genomic_DNA"/>
</dbReference>
<feature type="compositionally biased region" description="Low complexity" evidence="1">
    <location>
        <begin position="24"/>
        <end position="35"/>
    </location>
</feature>